<protein>
    <recommendedName>
        <fullName evidence="6">DUF4378 domain-containing protein</fullName>
    </recommendedName>
</protein>
<evidence type="ECO:0000256" key="1">
    <source>
        <dbReference type="SAM" id="MobiDB-lite"/>
    </source>
</evidence>
<organism evidence="4 5">
    <name type="scientific">Jatropha curcas</name>
    <name type="common">Barbados nut</name>
    <dbReference type="NCBI Taxonomy" id="180498"/>
    <lineage>
        <taxon>Eukaryota</taxon>
        <taxon>Viridiplantae</taxon>
        <taxon>Streptophyta</taxon>
        <taxon>Embryophyta</taxon>
        <taxon>Tracheophyta</taxon>
        <taxon>Spermatophyta</taxon>
        <taxon>Magnoliopsida</taxon>
        <taxon>eudicotyledons</taxon>
        <taxon>Gunneridae</taxon>
        <taxon>Pentapetalae</taxon>
        <taxon>rosids</taxon>
        <taxon>fabids</taxon>
        <taxon>Malpighiales</taxon>
        <taxon>Euphorbiaceae</taxon>
        <taxon>Crotonoideae</taxon>
        <taxon>Jatropheae</taxon>
        <taxon>Jatropha</taxon>
    </lineage>
</organism>
<dbReference type="EMBL" id="KK914482">
    <property type="protein sequence ID" value="KDP35630.1"/>
    <property type="molecule type" value="Genomic_DNA"/>
</dbReference>
<dbReference type="OrthoDB" id="758104at2759"/>
<feature type="region of interest" description="Disordered" evidence="1">
    <location>
        <begin position="516"/>
        <end position="546"/>
    </location>
</feature>
<keyword evidence="5" id="KW-1185">Reference proteome</keyword>
<dbReference type="STRING" id="180498.A0A067KTN4"/>
<name>A0A067KTN4_JATCU</name>
<dbReference type="Pfam" id="PF14309">
    <property type="entry name" value="DUF4378"/>
    <property type="match status" value="1"/>
</dbReference>
<dbReference type="Proteomes" id="UP000027138">
    <property type="component" value="Unassembled WGS sequence"/>
</dbReference>
<feature type="compositionally biased region" description="Polar residues" evidence="1">
    <location>
        <begin position="525"/>
        <end position="546"/>
    </location>
</feature>
<dbReference type="InterPro" id="IPR044257">
    <property type="entry name" value="TRM32-like"/>
</dbReference>
<proteinExistence type="predicted"/>
<dbReference type="Pfam" id="PF12552">
    <property type="entry name" value="DUF3741"/>
    <property type="match status" value="1"/>
</dbReference>
<dbReference type="AlphaFoldDB" id="A0A067KTN4"/>
<evidence type="ECO:0000313" key="5">
    <source>
        <dbReference type="Proteomes" id="UP000027138"/>
    </source>
</evidence>
<dbReference type="InterPro" id="IPR025486">
    <property type="entry name" value="DUF4378"/>
</dbReference>
<evidence type="ECO:0000259" key="2">
    <source>
        <dbReference type="Pfam" id="PF12552"/>
    </source>
</evidence>
<sequence length="870" mass="97843">MGKEQHSSPVPDRNHSNTSAGCMWGVLHILKYHHWRHIKKRLPHKRVVNGKNSVEDGKSVDDVNLLKEDGISKQESSRNDSSKVDEKIIQTSATTSSATKGSIKSRLKSLISQELYRKKGKHQNLSCTFRSNAVRKDEKNPPAAAASAAPAAPAAAAPINNDCVVAATDLNDKSPKVAEKSETISPMRLQDPSVEKLSEKKGCEDYENQLKPKLQSEDRVNQLAENDQSLLAESKDQELVHVKEVNMDASNHKSKEISDALDMINLNEEFLMKILQDPGSLWAHHFQNQQALSSKGGYSMSRLFSCRNSNSGLRKFSQKQENVEADAEKSKSKQYTRSNSMPSIAAECRIEKILKQNQAKLEATDNSSPGSMRNEKNPAAIKRFKDLKHKLQYAIRQSKNDKCRILKDAICHKIPHGQSERLPKDFRSQSWKKENFSVNESDNCIFPTRQIQRSSSLIGSLDKYSQLYESTFNREAKHTCESSKLTTEDAPKSFRRMFSSPNLKSDFCYGQDSSSSFSSNRVKSDVQQSSDSETNSVNEVQLETTTISNSDQSAKLSLVNDDLGKLVVMDRAFPDYQDTAVPSPSFIELIEPSLFLVPDSKFQQDTVTPASFSISEEEDLKPKISPPLLDKVESLEDGVAEAETKISPPSPDKVDTLEDRVAEAEIISKFTPTVPEVELKIEFPRKLLEFQVGEKEKAEFDYVKDILDLSGFTGRELLGTWHASNQPVDPGLFEELEEDCMLLDPECSGNKEGYHCNHLLLFDLINEVLMEIYAKSYTYCPMPLSVLSHIRPMPIGYHVLEEVWALISWYLSSSSDSDHLLNYAVSRDLGKSDGWMNLQFDSECVGLELEDLIFDELLDELVYDDLAFYT</sequence>
<dbReference type="PANTHER" id="PTHR47071:SF9">
    <property type="entry name" value="TRM32-LIKE PROTEIN (DUF3741)"/>
    <property type="match status" value="1"/>
</dbReference>
<gene>
    <name evidence="4" type="ORF">JCGZ_09068</name>
</gene>
<dbReference type="PANTHER" id="PTHR47071">
    <property type="entry name" value="PROTEIN TRM32"/>
    <property type="match status" value="1"/>
</dbReference>
<feature type="region of interest" description="Disordered" evidence="1">
    <location>
        <begin position="317"/>
        <end position="341"/>
    </location>
</feature>
<dbReference type="InterPro" id="IPR022212">
    <property type="entry name" value="DUF3741"/>
</dbReference>
<feature type="region of interest" description="Disordered" evidence="1">
    <location>
        <begin position="66"/>
        <end position="86"/>
    </location>
</feature>
<accession>A0A067KTN4</accession>
<evidence type="ECO:0000313" key="4">
    <source>
        <dbReference type="EMBL" id="KDP35630.1"/>
    </source>
</evidence>
<feature type="compositionally biased region" description="Low complexity" evidence="1">
    <location>
        <begin position="141"/>
        <end position="155"/>
    </location>
</feature>
<feature type="domain" description="DUF3741" evidence="2">
    <location>
        <begin position="236"/>
        <end position="280"/>
    </location>
</feature>
<reference evidence="4 5" key="1">
    <citation type="journal article" date="2014" name="PLoS ONE">
        <title>Global Analysis of Gene Expression Profiles in Physic Nut (Jatropha curcas L.) Seedlings Exposed to Salt Stress.</title>
        <authorList>
            <person name="Zhang L."/>
            <person name="Zhang C."/>
            <person name="Wu P."/>
            <person name="Chen Y."/>
            <person name="Li M."/>
            <person name="Jiang H."/>
            <person name="Wu G."/>
        </authorList>
    </citation>
    <scope>NUCLEOTIDE SEQUENCE [LARGE SCALE GENOMIC DNA]</scope>
    <source>
        <strain evidence="5">cv. GZQX0401</strain>
        <tissue evidence="4">Young leaves</tissue>
    </source>
</reference>
<feature type="region of interest" description="Disordered" evidence="1">
    <location>
        <begin position="130"/>
        <end position="155"/>
    </location>
</feature>
<evidence type="ECO:0008006" key="6">
    <source>
        <dbReference type="Google" id="ProtNLM"/>
    </source>
</evidence>
<feature type="domain" description="DUF4378" evidence="3">
    <location>
        <begin position="699"/>
        <end position="860"/>
    </location>
</feature>
<evidence type="ECO:0000259" key="3">
    <source>
        <dbReference type="Pfam" id="PF14309"/>
    </source>
</evidence>
<feature type="region of interest" description="Disordered" evidence="1">
    <location>
        <begin position="174"/>
        <end position="201"/>
    </location>
</feature>